<proteinExistence type="predicted"/>
<gene>
    <name evidence="1" type="ordered locus">Minf_1297</name>
</gene>
<organism evidence="1 2">
    <name type="scientific">Methylacidiphilum infernorum (isolate V4)</name>
    <name type="common">Methylokorus infernorum (strain V4)</name>
    <dbReference type="NCBI Taxonomy" id="481448"/>
    <lineage>
        <taxon>Bacteria</taxon>
        <taxon>Pseudomonadati</taxon>
        <taxon>Verrucomicrobiota</taxon>
        <taxon>Methylacidiphilae</taxon>
        <taxon>Methylacidiphilales</taxon>
        <taxon>Methylacidiphilaceae</taxon>
        <taxon>Methylacidiphilum (ex Ratnadevi et al. 2023)</taxon>
    </lineage>
</organism>
<dbReference type="Proteomes" id="UP000009149">
    <property type="component" value="Chromosome"/>
</dbReference>
<protein>
    <submittedName>
        <fullName evidence="1">Uncharacterized protein</fullName>
    </submittedName>
</protein>
<evidence type="ECO:0000313" key="2">
    <source>
        <dbReference type="Proteomes" id="UP000009149"/>
    </source>
</evidence>
<dbReference type="STRING" id="481448.Minf_1297"/>
<reference evidence="1 2" key="1">
    <citation type="journal article" date="2008" name="Biol. Direct">
        <title>Complete genome sequence of the extremely acidophilic methanotroph isolate V4, Methylacidiphilum infernorum, a representative of the bacterial phylum Verrucomicrobia.</title>
        <authorList>
            <person name="Hou S."/>
            <person name="Makarova K.S."/>
            <person name="Saw J.H."/>
            <person name="Senin P."/>
            <person name="Ly B.V."/>
            <person name="Zhou Z."/>
            <person name="Ren Y."/>
            <person name="Wang J."/>
            <person name="Galperin M.Y."/>
            <person name="Omelchenko M.V."/>
            <person name="Wolf Y.I."/>
            <person name="Yutin N."/>
            <person name="Koonin E.V."/>
            <person name="Stott M.B."/>
            <person name="Mountain B.W."/>
            <person name="Crowe M.A."/>
            <person name="Smirnova A.V."/>
            <person name="Dunfield P.F."/>
            <person name="Feng L."/>
            <person name="Wang L."/>
            <person name="Alam M."/>
        </authorList>
    </citation>
    <scope>NUCLEOTIDE SEQUENCE [LARGE SCALE GENOMIC DNA]</scope>
    <source>
        <strain evidence="2">Isolate V4</strain>
    </source>
</reference>
<accession>B3DVJ8</accession>
<dbReference type="KEGG" id="min:Minf_1297"/>
<dbReference type="EMBL" id="CP000975">
    <property type="protein sequence ID" value="ACD83351.1"/>
    <property type="molecule type" value="Genomic_DNA"/>
</dbReference>
<dbReference type="HOGENOM" id="CLU_058402_0_0_0"/>
<name>B3DVJ8_METI4</name>
<evidence type="ECO:0000313" key="1">
    <source>
        <dbReference type="EMBL" id="ACD83351.1"/>
    </source>
</evidence>
<sequence length="396" mass="47060">MVGERHALGKGPHDYQELLLKQLPQLYAKKMRRIAIELPPEFQPYVDRILNLYENYARLPKEKQDGIEKEVCKIQWETASLGDYHIVITPEYKEILKAVGRWNAGRKEKVSVFCIDAPLADHFKAIDEDQWYKVINLPKELQPEVDRYRQRIKDLPLGKERWDLRDRFKSYLMEYCEKENKELFEKGKKKISQKLEKFLNIFDHAPRLDKVGHSQDKEPPLQEVEIHHPLRIFCRDVPFRYWTQEDLNDFCDEWDESFTPEFISQRDKAMGWNLYTIAKNNPRSLTLSYNGALHFSKNIDGLPRETTLAEELEGCGIKFKLGGRKASELNEHWNVKTYEEKAKEIREQASLLEEGLEARNKESYLNLNLNLYQDKQRYLSLDLDRYRQRDRGGYGR</sequence>
<dbReference type="AlphaFoldDB" id="B3DVJ8"/>